<dbReference type="Proteomes" id="UP000609064">
    <property type="component" value="Unassembled WGS sequence"/>
</dbReference>
<feature type="domain" description="FAD dependent oxidoreductase" evidence="1">
    <location>
        <begin position="31"/>
        <end position="382"/>
    </location>
</feature>
<dbReference type="GO" id="GO:0005737">
    <property type="term" value="C:cytoplasm"/>
    <property type="evidence" value="ECO:0007669"/>
    <property type="project" value="TreeGrafter"/>
</dbReference>
<organism evidence="2 3">
    <name type="scientific">Emticicia aquatilis</name>
    <dbReference type="NCBI Taxonomy" id="1537369"/>
    <lineage>
        <taxon>Bacteria</taxon>
        <taxon>Pseudomonadati</taxon>
        <taxon>Bacteroidota</taxon>
        <taxon>Cytophagia</taxon>
        <taxon>Cytophagales</taxon>
        <taxon>Leadbetterellaceae</taxon>
        <taxon>Emticicia</taxon>
    </lineage>
</organism>
<name>A0A916Z8F9_9BACT</name>
<comment type="caution">
    <text evidence="2">The sequence shown here is derived from an EMBL/GenBank/DDBJ whole genome shotgun (WGS) entry which is preliminary data.</text>
</comment>
<dbReference type="RefSeq" id="WP_188770974.1">
    <property type="nucleotide sequence ID" value="NZ_BMKK01000017.1"/>
</dbReference>
<dbReference type="Gene3D" id="3.30.9.10">
    <property type="entry name" value="D-Amino Acid Oxidase, subunit A, domain 2"/>
    <property type="match status" value="1"/>
</dbReference>
<gene>
    <name evidence="2" type="ORF">GCM10011514_51470</name>
</gene>
<dbReference type="PANTHER" id="PTHR13847">
    <property type="entry name" value="SARCOSINE DEHYDROGENASE-RELATED"/>
    <property type="match status" value="1"/>
</dbReference>
<accession>A0A916Z8F9</accession>
<reference evidence="2" key="2">
    <citation type="submission" date="2020-09" db="EMBL/GenBank/DDBJ databases">
        <authorList>
            <person name="Sun Q."/>
            <person name="Zhou Y."/>
        </authorList>
    </citation>
    <scope>NUCLEOTIDE SEQUENCE</scope>
    <source>
        <strain evidence="2">CGMCC 1.15958</strain>
    </source>
</reference>
<evidence type="ECO:0000313" key="3">
    <source>
        <dbReference type="Proteomes" id="UP000609064"/>
    </source>
</evidence>
<sequence>MDLRTEEPFWLMRSGIIQSFPSIKKSASTEVVILGGGITGSLIAYYLAKAGISAILIDKRKIGMGSTCASTALLQYEIDTPLQELQEYVGFENAARSYQLCIEAIAKIEKIVKELNVEVGFSERKSFYYASNKSDAKELPKEYELRKQIGIDLEYWEEEEIKNKFGFSAPAALMSKDGAQIDAYSFTHHLLDFAQKNGVQVFDDSEVTEIKHHKSSVELTTKYGLKIDAKKLIIASGYESQQFLSKKVVQFNSSFAIVSEPFEQKELWLDNCLIWETARPYLYLRTTDDNRVLIGGKDEEFYNPKKRDALNDKKAMQLEKEFDKLFPDLLFRTDFKWAGTFAETKDGLPYIGAVDERPNTYFAMGFGGNGIVFSLLAAEIIRDELTGKQNNDAKIFGFDR</sequence>
<keyword evidence="3" id="KW-1185">Reference proteome</keyword>
<protein>
    <submittedName>
        <fullName evidence="2">Oxidoreductase</fullName>
    </submittedName>
</protein>
<dbReference type="EMBL" id="BMKK01000017">
    <property type="protein sequence ID" value="GGD81085.1"/>
    <property type="molecule type" value="Genomic_DNA"/>
</dbReference>
<dbReference type="Pfam" id="PF01266">
    <property type="entry name" value="DAO"/>
    <property type="match status" value="1"/>
</dbReference>
<dbReference type="PANTHER" id="PTHR13847:SF201">
    <property type="entry name" value="PUTATIBE OXIDOREDUCTASE"/>
    <property type="match status" value="1"/>
</dbReference>
<dbReference type="InterPro" id="IPR036188">
    <property type="entry name" value="FAD/NAD-bd_sf"/>
</dbReference>
<dbReference type="Gene3D" id="3.50.50.60">
    <property type="entry name" value="FAD/NAD(P)-binding domain"/>
    <property type="match status" value="1"/>
</dbReference>
<dbReference type="SUPFAM" id="SSF51905">
    <property type="entry name" value="FAD/NAD(P)-binding domain"/>
    <property type="match status" value="1"/>
</dbReference>
<evidence type="ECO:0000313" key="2">
    <source>
        <dbReference type="EMBL" id="GGD81085.1"/>
    </source>
</evidence>
<evidence type="ECO:0000259" key="1">
    <source>
        <dbReference type="Pfam" id="PF01266"/>
    </source>
</evidence>
<dbReference type="InterPro" id="IPR006076">
    <property type="entry name" value="FAD-dep_OxRdtase"/>
</dbReference>
<proteinExistence type="predicted"/>
<dbReference type="PRINTS" id="PR00420">
    <property type="entry name" value="RNGMNOXGNASE"/>
</dbReference>
<dbReference type="AlphaFoldDB" id="A0A916Z8F9"/>
<reference evidence="2" key="1">
    <citation type="journal article" date="2014" name="Int. J. Syst. Evol. Microbiol.">
        <title>Complete genome sequence of Corynebacterium casei LMG S-19264T (=DSM 44701T), isolated from a smear-ripened cheese.</title>
        <authorList>
            <consortium name="US DOE Joint Genome Institute (JGI-PGF)"/>
            <person name="Walter F."/>
            <person name="Albersmeier A."/>
            <person name="Kalinowski J."/>
            <person name="Ruckert C."/>
        </authorList>
    </citation>
    <scope>NUCLEOTIDE SEQUENCE</scope>
    <source>
        <strain evidence="2">CGMCC 1.15958</strain>
    </source>
</reference>